<evidence type="ECO:0000313" key="2">
    <source>
        <dbReference type="Proteomes" id="UP001152320"/>
    </source>
</evidence>
<dbReference type="AlphaFoldDB" id="A0A9Q1CBM6"/>
<gene>
    <name evidence="1" type="ORF">HOLleu_12635</name>
</gene>
<sequence>MNATFTEKITKKFGWEGVTAYLQVDRHRVQERLDAWHNSNKDACNAPRLYIPENPVFPNILNETHHVIYIDVGQLDFYNFKGYPDKRVSVNGLEFSVAIPLLADDPKGLPKYSLALSVFYPRNRGDFPKPNIIFPYTPVDVLEMNNTSVVVQNGNEELRLSFERFLDPCMPPPSIVRHELVEFLDKEFQLGVPEPDISFCKTHPYENHYCSTALKILDEVLLASPNICQSPWKSKNGVSSISCMTPLRIEKITDGFLDFLLIGDDPVQVVASESLIGNFSVGLKYPCME</sequence>
<reference evidence="1" key="1">
    <citation type="submission" date="2021-10" db="EMBL/GenBank/DDBJ databases">
        <title>Tropical sea cucumber genome reveals ecological adaptation and Cuvierian tubules defense mechanism.</title>
        <authorList>
            <person name="Chen T."/>
        </authorList>
    </citation>
    <scope>NUCLEOTIDE SEQUENCE</scope>
    <source>
        <strain evidence="1">Nanhai2018</strain>
        <tissue evidence="1">Muscle</tissue>
    </source>
</reference>
<protein>
    <submittedName>
        <fullName evidence="1">Uncharacterized protein</fullName>
    </submittedName>
</protein>
<organism evidence="1 2">
    <name type="scientific">Holothuria leucospilota</name>
    <name type="common">Black long sea cucumber</name>
    <name type="synonym">Mertensiothuria leucospilota</name>
    <dbReference type="NCBI Taxonomy" id="206669"/>
    <lineage>
        <taxon>Eukaryota</taxon>
        <taxon>Metazoa</taxon>
        <taxon>Echinodermata</taxon>
        <taxon>Eleutherozoa</taxon>
        <taxon>Echinozoa</taxon>
        <taxon>Holothuroidea</taxon>
        <taxon>Aspidochirotacea</taxon>
        <taxon>Aspidochirotida</taxon>
        <taxon>Holothuriidae</taxon>
        <taxon>Holothuria</taxon>
    </lineage>
</organism>
<accession>A0A9Q1CBM6</accession>
<comment type="caution">
    <text evidence="1">The sequence shown here is derived from an EMBL/GenBank/DDBJ whole genome shotgun (WGS) entry which is preliminary data.</text>
</comment>
<name>A0A9Q1CBM6_HOLLE</name>
<proteinExistence type="predicted"/>
<keyword evidence="2" id="KW-1185">Reference proteome</keyword>
<dbReference type="EMBL" id="JAIZAY010000005">
    <property type="protein sequence ID" value="KAJ8041735.1"/>
    <property type="molecule type" value="Genomic_DNA"/>
</dbReference>
<evidence type="ECO:0000313" key="1">
    <source>
        <dbReference type="EMBL" id="KAJ8041735.1"/>
    </source>
</evidence>
<dbReference type="Proteomes" id="UP001152320">
    <property type="component" value="Chromosome 5"/>
</dbReference>